<reference evidence="3" key="1">
    <citation type="submission" date="2021-01" db="EMBL/GenBank/DDBJ databases">
        <title>Whole genome shotgun sequence of Spirilliplanes yamanashiensis NBRC 15828.</title>
        <authorList>
            <person name="Komaki H."/>
            <person name="Tamura T."/>
        </authorList>
    </citation>
    <scope>NUCLEOTIDE SEQUENCE</scope>
    <source>
        <strain evidence="3">NBRC 15828</strain>
    </source>
</reference>
<organism evidence="3 4">
    <name type="scientific">Spirilliplanes yamanashiensis</name>
    <dbReference type="NCBI Taxonomy" id="42233"/>
    <lineage>
        <taxon>Bacteria</taxon>
        <taxon>Bacillati</taxon>
        <taxon>Actinomycetota</taxon>
        <taxon>Actinomycetes</taxon>
        <taxon>Micromonosporales</taxon>
        <taxon>Micromonosporaceae</taxon>
        <taxon>Spirilliplanes</taxon>
    </lineage>
</organism>
<dbReference type="InterPro" id="IPR005545">
    <property type="entry name" value="YCII"/>
</dbReference>
<evidence type="ECO:0000313" key="4">
    <source>
        <dbReference type="Proteomes" id="UP000652013"/>
    </source>
</evidence>
<sequence>MNQYLLSVYQPDGEIPEQAVLDRAMADLGRIAQEAQAAGAWVFTHGLHPADTATVVTVRGGDELITDGPYLEGKEHVGGFWVIRAEDLDGALVWARKIGAALSPLPIEIRPIAG</sequence>
<evidence type="ECO:0000259" key="2">
    <source>
        <dbReference type="Pfam" id="PF03795"/>
    </source>
</evidence>
<dbReference type="Gene3D" id="3.30.70.1060">
    <property type="entry name" value="Dimeric alpha+beta barrel"/>
    <property type="match status" value="1"/>
</dbReference>
<evidence type="ECO:0000256" key="1">
    <source>
        <dbReference type="ARBA" id="ARBA00007689"/>
    </source>
</evidence>
<dbReference type="AlphaFoldDB" id="A0A8J3Y3D4"/>
<dbReference type="InterPro" id="IPR011008">
    <property type="entry name" value="Dimeric_a/b-barrel"/>
</dbReference>
<comment type="caution">
    <text evidence="3">The sequence shown here is derived from an EMBL/GenBank/DDBJ whole genome shotgun (WGS) entry which is preliminary data.</text>
</comment>
<proteinExistence type="inferred from homology"/>
<comment type="similarity">
    <text evidence="1">Belongs to the YciI family.</text>
</comment>
<dbReference type="PANTHER" id="PTHR35174">
    <property type="entry name" value="BLL7171 PROTEIN-RELATED"/>
    <property type="match status" value="1"/>
</dbReference>
<dbReference type="Proteomes" id="UP000652013">
    <property type="component" value="Unassembled WGS sequence"/>
</dbReference>
<feature type="domain" description="YCII-related" evidence="2">
    <location>
        <begin position="6"/>
        <end position="99"/>
    </location>
</feature>
<name>A0A8J3Y3D4_9ACTN</name>
<dbReference type="Pfam" id="PF03795">
    <property type="entry name" value="YCII"/>
    <property type="match status" value="1"/>
</dbReference>
<dbReference type="EMBL" id="BOOY01000002">
    <property type="protein sequence ID" value="GIJ00931.1"/>
    <property type="molecule type" value="Genomic_DNA"/>
</dbReference>
<keyword evidence="4" id="KW-1185">Reference proteome</keyword>
<dbReference type="SUPFAM" id="SSF54909">
    <property type="entry name" value="Dimeric alpha+beta barrel"/>
    <property type="match status" value="1"/>
</dbReference>
<dbReference type="RefSeq" id="WP_203936275.1">
    <property type="nucleotide sequence ID" value="NZ_BAAAGJ010000005.1"/>
</dbReference>
<protein>
    <recommendedName>
        <fullName evidence="2">YCII-related domain-containing protein</fullName>
    </recommendedName>
</protein>
<evidence type="ECO:0000313" key="3">
    <source>
        <dbReference type="EMBL" id="GIJ00931.1"/>
    </source>
</evidence>
<accession>A0A8J3Y3D4</accession>
<gene>
    <name evidence="3" type="ORF">Sya03_02830</name>
</gene>
<dbReference type="PANTHER" id="PTHR35174:SF3">
    <property type="entry name" value="BLL7171 PROTEIN"/>
    <property type="match status" value="1"/>
</dbReference>